<evidence type="ECO:0000256" key="2">
    <source>
        <dbReference type="SAM" id="Phobius"/>
    </source>
</evidence>
<dbReference type="InterPro" id="IPR004821">
    <property type="entry name" value="Cyt_trans-like"/>
</dbReference>
<dbReference type="PANTHER" id="PTHR21342">
    <property type="entry name" value="PHOSPHOPANTETHEINE ADENYLYLTRANSFERASE"/>
    <property type="match status" value="1"/>
</dbReference>
<dbReference type="Proteomes" id="UP000693970">
    <property type="component" value="Unassembled WGS sequence"/>
</dbReference>
<evidence type="ECO:0000313" key="4">
    <source>
        <dbReference type="EMBL" id="KAG7368723.1"/>
    </source>
</evidence>
<feature type="transmembrane region" description="Helical" evidence="2">
    <location>
        <begin position="6"/>
        <end position="34"/>
    </location>
</feature>
<comment type="caution">
    <text evidence="4">The sequence shown here is derived from an EMBL/GenBank/DDBJ whole genome shotgun (WGS) entry which is preliminary data.</text>
</comment>
<name>A0A9K3LUC6_9STRA</name>
<gene>
    <name evidence="4" type="ORF">IV203_031466</name>
</gene>
<dbReference type="OrthoDB" id="3558741at2759"/>
<proteinExistence type="predicted"/>
<keyword evidence="2" id="KW-0472">Membrane</keyword>
<accession>A0A9K3LUC6</accession>
<reference evidence="4" key="1">
    <citation type="journal article" date="2021" name="Sci. Rep.">
        <title>Diploid genomic architecture of Nitzschia inconspicua, an elite biomass production diatom.</title>
        <authorList>
            <person name="Oliver A."/>
            <person name="Podell S."/>
            <person name="Pinowska A."/>
            <person name="Traller J.C."/>
            <person name="Smith S.R."/>
            <person name="McClure R."/>
            <person name="Beliaev A."/>
            <person name="Bohutskyi P."/>
            <person name="Hill E.A."/>
            <person name="Rabines A."/>
            <person name="Zheng H."/>
            <person name="Allen L.Z."/>
            <person name="Kuo A."/>
            <person name="Grigoriev I.V."/>
            <person name="Allen A.E."/>
            <person name="Hazlebeck D."/>
            <person name="Allen E.E."/>
        </authorList>
    </citation>
    <scope>NUCLEOTIDE SEQUENCE</scope>
    <source>
        <strain evidence="4">Hildebrandi</strain>
    </source>
</reference>
<dbReference type="AlphaFoldDB" id="A0A9K3LUC6"/>
<organism evidence="4 5">
    <name type="scientific">Nitzschia inconspicua</name>
    <dbReference type="NCBI Taxonomy" id="303405"/>
    <lineage>
        <taxon>Eukaryota</taxon>
        <taxon>Sar</taxon>
        <taxon>Stramenopiles</taxon>
        <taxon>Ochrophyta</taxon>
        <taxon>Bacillariophyta</taxon>
        <taxon>Bacillariophyceae</taxon>
        <taxon>Bacillariophycidae</taxon>
        <taxon>Bacillariales</taxon>
        <taxon>Bacillariaceae</taxon>
        <taxon>Nitzschia</taxon>
    </lineage>
</organism>
<keyword evidence="1" id="KW-0808">Transferase</keyword>
<feature type="domain" description="Cytidyltransferase-like" evidence="3">
    <location>
        <begin position="47"/>
        <end position="186"/>
    </location>
</feature>
<dbReference type="Pfam" id="PF01467">
    <property type="entry name" value="CTP_transf_like"/>
    <property type="match status" value="1"/>
</dbReference>
<reference evidence="4" key="2">
    <citation type="submission" date="2021-04" db="EMBL/GenBank/DDBJ databases">
        <authorList>
            <person name="Podell S."/>
        </authorList>
    </citation>
    <scope>NUCLEOTIDE SEQUENCE</scope>
    <source>
        <strain evidence="4">Hildebrandi</strain>
    </source>
</reference>
<evidence type="ECO:0000313" key="5">
    <source>
        <dbReference type="Proteomes" id="UP000693970"/>
    </source>
</evidence>
<sequence length="220" mass="24855">MWHLFAYACVAITATALAVLIYPIFFPTILIFPWKKTIEKEDRTVIFAASYNPPHNGHLALLQYLSERYNKVVAVIGFNPDKKYPVSPQDRAKLLRSMIQTVAVPNDNIQVEVVEGYIWRYAKRIGATIFFRGIRSWDKDGHDERALQILNTWGPLLLGPCYIPIPTIYMEGDPQYNHVSSTLIRDICSQNGSSAVDALAKLVPATVAPKVMELYGRNTD</sequence>
<dbReference type="EMBL" id="JAGRRH010000006">
    <property type="protein sequence ID" value="KAG7368723.1"/>
    <property type="molecule type" value="Genomic_DNA"/>
</dbReference>
<dbReference type="PANTHER" id="PTHR21342:SF1">
    <property type="entry name" value="PHOSPHOPANTETHEINE ADENYLYLTRANSFERASE"/>
    <property type="match status" value="1"/>
</dbReference>
<evidence type="ECO:0000259" key="3">
    <source>
        <dbReference type="Pfam" id="PF01467"/>
    </source>
</evidence>
<dbReference type="GO" id="GO:0016740">
    <property type="term" value="F:transferase activity"/>
    <property type="evidence" value="ECO:0007669"/>
    <property type="project" value="UniProtKB-KW"/>
</dbReference>
<protein>
    <submittedName>
        <fullName evidence="4">Lipopolysaccharide core biosynthesis protein</fullName>
    </submittedName>
</protein>
<keyword evidence="2" id="KW-1133">Transmembrane helix</keyword>
<evidence type="ECO:0000256" key="1">
    <source>
        <dbReference type="ARBA" id="ARBA00022679"/>
    </source>
</evidence>
<keyword evidence="5" id="KW-1185">Reference proteome</keyword>
<dbReference type="NCBIfam" id="TIGR00125">
    <property type="entry name" value="cyt_tran_rel"/>
    <property type="match status" value="1"/>
</dbReference>
<keyword evidence="2" id="KW-0812">Transmembrane</keyword>